<sequence length="60" mass="6620">MRRSSQQPRPARRSEEPPSARYRCAARLGIAPGTASAVAAHERARGLDMTWPKSVHLHVS</sequence>
<organism evidence="2 3">
    <name type="scientific">Burkholderia mayonis</name>
    <dbReference type="NCBI Taxonomy" id="1385591"/>
    <lineage>
        <taxon>Bacteria</taxon>
        <taxon>Pseudomonadati</taxon>
        <taxon>Pseudomonadota</taxon>
        <taxon>Betaproteobacteria</taxon>
        <taxon>Burkholderiales</taxon>
        <taxon>Burkholderiaceae</taxon>
        <taxon>Burkholderia</taxon>
        <taxon>pseudomallei group</taxon>
    </lineage>
</organism>
<protein>
    <submittedName>
        <fullName evidence="2">Uncharacterized protein</fullName>
    </submittedName>
</protein>
<name>A0A1B4FPH9_9BURK</name>
<feature type="region of interest" description="Disordered" evidence="1">
    <location>
        <begin position="1"/>
        <end position="21"/>
    </location>
</feature>
<evidence type="ECO:0000313" key="3">
    <source>
        <dbReference type="Proteomes" id="UP000062519"/>
    </source>
</evidence>
<proteinExistence type="predicted"/>
<dbReference type="EMBL" id="CP013387">
    <property type="protein sequence ID" value="AOJ05582.1"/>
    <property type="molecule type" value="Genomic_DNA"/>
</dbReference>
<gene>
    <name evidence="2" type="ORF">WS70_28410</name>
</gene>
<accession>A0A1B4FPH9</accession>
<dbReference type="AlphaFoldDB" id="A0A1B4FPH9"/>
<keyword evidence="3" id="KW-1185">Reference proteome</keyword>
<reference evidence="2 3" key="1">
    <citation type="submission" date="2015-12" db="EMBL/GenBank/DDBJ databases">
        <title>Diversity of Burkholderia near neighbor genomes.</title>
        <authorList>
            <person name="Sahl J."/>
            <person name="Wagner D."/>
            <person name="Keim P."/>
        </authorList>
    </citation>
    <scope>NUCLEOTIDE SEQUENCE [LARGE SCALE GENOMIC DNA]</scope>
    <source>
        <strain evidence="2 3">BDU6</strain>
    </source>
</reference>
<dbReference type="KEGG" id="buu:WS70_28410"/>
<evidence type="ECO:0000313" key="2">
    <source>
        <dbReference type="EMBL" id="AOJ05582.1"/>
    </source>
</evidence>
<evidence type="ECO:0000256" key="1">
    <source>
        <dbReference type="SAM" id="MobiDB-lite"/>
    </source>
</evidence>
<dbReference type="Proteomes" id="UP000062519">
    <property type="component" value="Chromosome 2"/>
</dbReference>